<organism evidence="5 6">
    <name type="scientific">Tetradesmus obliquus</name>
    <name type="common">Green alga</name>
    <name type="synonym">Acutodesmus obliquus</name>
    <dbReference type="NCBI Taxonomy" id="3088"/>
    <lineage>
        <taxon>Eukaryota</taxon>
        <taxon>Viridiplantae</taxon>
        <taxon>Chlorophyta</taxon>
        <taxon>core chlorophytes</taxon>
        <taxon>Chlorophyceae</taxon>
        <taxon>CS clade</taxon>
        <taxon>Sphaeropleales</taxon>
        <taxon>Scenedesmaceae</taxon>
        <taxon>Tetradesmus</taxon>
    </lineage>
</organism>
<feature type="region of interest" description="Disordered" evidence="2">
    <location>
        <begin position="590"/>
        <end position="617"/>
    </location>
</feature>
<feature type="signal peptide" evidence="3">
    <location>
        <begin position="1"/>
        <end position="21"/>
    </location>
</feature>
<keyword evidence="3" id="KW-0732">Signal</keyword>
<reference evidence="5 6" key="1">
    <citation type="submission" date="2023-05" db="EMBL/GenBank/DDBJ databases">
        <title>A 100% complete, gapless, phased diploid assembly of the Scenedesmus obliquus UTEX 3031 genome.</title>
        <authorList>
            <person name="Biondi T.C."/>
            <person name="Hanschen E.R."/>
            <person name="Kwon T."/>
            <person name="Eng W."/>
            <person name="Kruse C.P.S."/>
            <person name="Koehler S.I."/>
            <person name="Kunde Y."/>
            <person name="Gleasner C.D."/>
            <person name="You Mak K.T."/>
            <person name="Polle J."/>
            <person name="Hovde B.T."/>
            <person name="Starkenburg S.R."/>
        </authorList>
    </citation>
    <scope>NUCLEOTIDE SEQUENCE [LARGE SCALE GENOMIC DNA]</scope>
    <source>
        <strain evidence="5 6">DOE0152z</strain>
    </source>
</reference>
<evidence type="ECO:0000313" key="6">
    <source>
        <dbReference type="Proteomes" id="UP001244341"/>
    </source>
</evidence>
<evidence type="ECO:0000256" key="3">
    <source>
        <dbReference type="SAM" id="SignalP"/>
    </source>
</evidence>
<protein>
    <recommendedName>
        <fullName evidence="4">Big-1 domain-containing protein</fullName>
    </recommendedName>
</protein>
<feature type="compositionally biased region" description="Low complexity" evidence="2">
    <location>
        <begin position="590"/>
        <end position="609"/>
    </location>
</feature>
<feature type="domain" description="Big-1" evidence="4">
    <location>
        <begin position="1762"/>
        <end position="1848"/>
    </location>
</feature>
<evidence type="ECO:0000313" key="5">
    <source>
        <dbReference type="EMBL" id="WIA17592.1"/>
    </source>
</evidence>
<keyword evidence="6" id="KW-1185">Reference proteome</keyword>
<feature type="domain" description="Big-1" evidence="4">
    <location>
        <begin position="2067"/>
        <end position="2157"/>
    </location>
</feature>
<evidence type="ECO:0000256" key="2">
    <source>
        <dbReference type="SAM" id="MobiDB-lite"/>
    </source>
</evidence>
<dbReference type="EMBL" id="CP126215">
    <property type="protein sequence ID" value="WIA17592.1"/>
    <property type="molecule type" value="Genomic_DNA"/>
</dbReference>
<feature type="chain" id="PRO_5046290339" description="Big-1 domain-containing protein" evidence="3">
    <location>
        <begin position="22"/>
        <end position="3140"/>
    </location>
</feature>
<evidence type="ECO:0000256" key="1">
    <source>
        <dbReference type="ARBA" id="ARBA00010116"/>
    </source>
</evidence>
<sequence>MRRASVLLLPVLLLGAIAANAAPPAPTNTCRCTSYNVFDIVEWLCTPCDTSKTDTGSVTVDAVCPAKPFQAASCFLDKRWNALVAAQGLGAIDYIQVGTGDRTVQVTKEVLKCACNTWGLSAAVTLAAPPTVVNKPNPKVTGNCAEKKKGNDPNDPPEECTVAPWKNGAGGFVDTDYSNNDYSCAATTGLGKDQCEGRCSIVKGYCPTSSCIANKLGTEENNCPHSANCPVRNVQSGVTCDPVVAGCTASNNKCIGRVKCTVANECGEWQDNWKVCSSSACPASPTKNADATELDGSDVEDICVAPTWYWDSTTSKYTKPTTDGYQGPVCKNANGGTCSECVGNCCIDDGACPTSSCIANGLGTDQANCPNSARCPVPKSATCEKHPNCNDNKLKCLGYVKCTAGAPCPGWEGAGCFYLGNSQNWKVCSDPVCDRKQGKAVEKTMPEDVCNPKGGKKGDADRCVYPEWRQDRSKTGFVGRCNAADPTTCIGNCNPTGACKSSSCIANALGDEELNCPASANCPVRNIASATCVKDPSCTTPHCFGWLSCPGGCTVNGYNWEGVACFYDGKSSNYKVCTSTACNAQVSSKSLPATTSSSSTTGRSLLQGSSGKGRGKGLKFAKLNKGYSKANLAAMCSNPTSAPALADLGGELFLTALGMRLAILKDRIENRACEDAGQPVVYLDEVVMKSTGSGYPECDCYTAEMLLIAMNANLADVQATYGQDTTGTTGLPLDWCTFCAYEWQLLSANSISTPPKNRRRLQQLLHLPFSTSSSRQLAQQSPFSWYPSTDSGMTGICAVQTDTASTFTVPAEAPVTVLEISIPTPSKQVNNQHTLQATYTCDGTATAGALVTFTLMLSGTQTPGTPATVTCTTDASGACSATVPASATAVKYDVTASAPNCGGASNPGTTTATVKTGSGSTIEWTSTPAAPNTLTLTIAKATVNVGQTNEVQATLQCATPMPAGTTVTFSFKVAGTNTAVPFSPAITCVTDNTGMCKATLPASSSAVSYDVTASSTCQTTPITSTSSTINWTGTNGVTLTIAKPSVNVGQINEVQANLQCATPMPAGTTVTFSFKLAGTSTAVPFSPAITCVTDNTGMCKATVPASSSAVSYDVTASSNCQGTAVTSTSSTINWTGTNGITLTIPKPTVNVGQTNEVQATLQCATPMPAGTLVTFSFKVAGTNTAVPFSPAITCVTDNTGMCKATVPASSSAVSYDVTASSTCQTTPITSTSSTINWTGTNGVTLTIAKPSVNVGQTNEVQANLQCATPMPAGTTVTFSFKLAGTSTAVPFSPAITCVTDNTGMCKATVPASSSAVSYDVTVSSNCQGTAVTSPPSTINWTGTNGITLTIAKPTVNVGQTNEVQANLQCATPMPAGTTVTFSFKLAGTNTAVPFSPAVTCVTDNTGMCKATVPASSSAVSYDVTASSTCQGTAVTSTPPGTINWIAAGPNSLLQAVDQPTKNVGQPNEVQATLQCNGVMQPGSVVTFTLTNGTSTAATITCTTDSAGKCKATIPASFAVTTYDVTASALCGTTPVTALKTPVNWVAVPGQLLLNIPQPVLPVKQNGTLEAQLYCGGIMTPGSTVTYDLKNSAGTTMFTFTAVTDANGLAKVTLPAEAAAVKYGVTATATPACGSNTGSVPATPKPGSGTTIEWIAQPDTLNLTATPNARVLVGTDITVTGKLVSGTTPVTGKVINFEGVQPDGTKVSAQCTTQADGSCNIKFVRPTPDQLSVTASATGSSGSPVTTPNPLKLEWYSNAPNQLLLTLVPDRRVPAGTTVKVSANYSEEGKPVANKEITFTVEKSDKTFETLKATTDKDGIASISLVRPTPDEATVTAATKSSSGKDVTSPTPAQIVWFSTAPDQLTLDLDHGTRVVVKTVVTVTATYTEEGKPVADRTISFNINNPDGTQQTLTAKTDAAGKANIQLVKADAYEVKVTASATSTSGKTVDSGAEAHIIWYHDSPDELVLSLTPSARVPVNTTVLVFATYSESGVPVANKPITFKVTTSAGRVREFVVNTNDKGVARLTQTRLVPEEATVTASAVNSKTNLPVVSDVPMQIIWYSTAGEQLQLNIGHGTRVLVGTTVPVTATYTEDGSPVPNREITFTLGALDGTKTTQKATTNAKGQATITLVKQQPDETEVVASTISTKGQPVSSTPPAHVIWYAPEQLDLVLNPGARVPVTTRVQVTAVYTEQDKPVAGRTVIFAVEYDDGTTVSPTAVTDTKGAATVTLVRQTPSVATVAASTTSSQNTPVTASSGVTITWFDDKQPLGGPEQLVLAVIQPLVNVGETADVQAYYSINSKPVGGATVTFQLRDPKTNTPVGKTYTANTDALGVARVTVDASPVTLVRLVGASTPSSSSPGTVVTGVLDPLSSPSITWVSQQLVIYPTPNARMPSGSTITVVAVYSESGNPVANRPITLTAVNADKTTDTVTLTSDADGQVFWPRTRTVQGTAIEEAAVVQARTTSTNNVAVASTSIGEGRSADSKTTTLTWFKDGAATLALTIPDPIVPPGNPVTVEACYTVDGEPQSGQVIAFTLVDPETRAPSGATYTSTTGADCKAVAQIPASPTEDVKVVSAALLRSTKRITGFFVAQSADSITWSKDQLELTLAPNARVRVTTRVRVSATYLVDTKPKANQPITFDIKYSDGTKDTRTANTNARGVATIPLVRNVVSVAEVVASTKSSAGKTVSSVSVGAGASSNAGKSVIQWYDDGTAKPLLQLTLKPSARVPVSTTVTVTASYTEAGKPVAGRTIAFAAAFRDGTRATLSGITNAAGQATADLVKDVPIIADVTASTTSTAGQPVSGSGKSVIEWYAAPAGDTDGLTMSFLFGKSIPIGVLSCTSIKRDQVDVQLAAAISADIVKQSSGLGDSSLTAKNVPVTMASCSDQPPQLAMTFGVQFTGASPTFLKVTKPRLAKLILGGVDGQSVEDTCGTLPTTCKVLTSNYASLLGSCSAATTRTSSKPCKVGSFTANKMCPLGIADSKPSASNKGNLWAGTFLPQPGGSCTVMACNVDAGSSCFPLSLDLLKPPATSKTNAAAVAATATVSCINGQLVGDFKAAAGYTVANARVQSTCGQTWKDTPKYCPYRAASLSAGAQAAAFTPVATTAARVVSKGITGCLCPSGCAPFVWVDADISAKC</sequence>
<feature type="domain" description="Big-1" evidence="4">
    <location>
        <begin position="1966"/>
        <end position="2052"/>
    </location>
</feature>
<feature type="domain" description="Big-1" evidence="4">
    <location>
        <begin position="1862"/>
        <end position="1948"/>
    </location>
</feature>
<comment type="similarity">
    <text evidence="1">Belongs to the intimin/invasin family.</text>
</comment>
<dbReference type="InterPro" id="IPR003344">
    <property type="entry name" value="Big_1_dom"/>
</dbReference>
<name>A0ABY8U8J6_TETOB</name>
<dbReference type="Gene3D" id="2.60.40.10">
    <property type="entry name" value="Immunoglobulins"/>
    <property type="match status" value="7"/>
</dbReference>
<dbReference type="InterPro" id="IPR013783">
    <property type="entry name" value="Ig-like_fold"/>
</dbReference>
<proteinExistence type="inferred from homology"/>
<gene>
    <name evidence="5" type="ORF">OEZ85_014414</name>
</gene>
<accession>A0ABY8U8J6</accession>
<dbReference type="Proteomes" id="UP001244341">
    <property type="component" value="Chromosome 8b"/>
</dbReference>
<evidence type="ECO:0000259" key="4">
    <source>
        <dbReference type="SMART" id="SM00634"/>
    </source>
</evidence>
<dbReference type="SUPFAM" id="SSF49373">
    <property type="entry name" value="Invasin/intimin cell-adhesion fragments"/>
    <property type="match status" value="8"/>
</dbReference>
<dbReference type="SMART" id="SM00634">
    <property type="entry name" value="BID_1"/>
    <property type="match status" value="5"/>
</dbReference>
<dbReference type="InterPro" id="IPR008964">
    <property type="entry name" value="Invasin/intimin_cell_adhesion"/>
</dbReference>
<feature type="domain" description="Big-1" evidence="4">
    <location>
        <begin position="2169"/>
        <end position="2255"/>
    </location>
</feature>